<name>A0A151A9V0_9EURY</name>
<dbReference type="Proteomes" id="UP000075321">
    <property type="component" value="Unassembled WGS sequence"/>
</dbReference>
<reference evidence="3 4" key="1">
    <citation type="submission" date="2016-02" db="EMBL/GenBank/DDBJ databases">
        <title>Genome sequence of Halalkalicoccus paucihalophilus DSM 24557.</title>
        <authorList>
            <person name="Poehlein A."/>
            <person name="Daniel R."/>
        </authorList>
    </citation>
    <scope>NUCLEOTIDE SEQUENCE [LARGE SCALE GENOMIC DNA]</scope>
    <source>
        <strain evidence="3 4">DSM 24557</strain>
    </source>
</reference>
<feature type="transmembrane region" description="Helical" evidence="1">
    <location>
        <begin position="56"/>
        <end position="76"/>
    </location>
</feature>
<evidence type="ECO:0000259" key="2">
    <source>
        <dbReference type="Pfam" id="PF26275"/>
    </source>
</evidence>
<keyword evidence="1" id="KW-0812">Transmembrane</keyword>
<evidence type="ECO:0000256" key="1">
    <source>
        <dbReference type="SAM" id="Phobius"/>
    </source>
</evidence>
<dbReference type="PATRIC" id="fig|1008153.3.peg.3627"/>
<dbReference type="InterPro" id="IPR058387">
    <property type="entry name" value="DUF8074"/>
</dbReference>
<comment type="caution">
    <text evidence="3">The sequence shown here is derived from an EMBL/GenBank/DDBJ whole genome shotgun (WGS) entry which is preliminary data.</text>
</comment>
<dbReference type="EMBL" id="LTAZ01000013">
    <property type="protein sequence ID" value="KYH24461.1"/>
    <property type="molecule type" value="Genomic_DNA"/>
</dbReference>
<dbReference type="AlphaFoldDB" id="A0A151A9V0"/>
<feature type="transmembrane region" description="Helical" evidence="1">
    <location>
        <begin position="28"/>
        <end position="44"/>
    </location>
</feature>
<evidence type="ECO:0000313" key="4">
    <source>
        <dbReference type="Proteomes" id="UP000075321"/>
    </source>
</evidence>
<proteinExistence type="predicted"/>
<keyword evidence="4" id="KW-1185">Reference proteome</keyword>
<protein>
    <recommendedName>
        <fullName evidence="2">DUF8074 domain-containing protein</fullName>
    </recommendedName>
</protein>
<feature type="domain" description="DUF8074" evidence="2">
    <location>
        <begin position="22"/>
        <end position="91"/>
    </location>
</feature>
<dbReference type="Pfam" id="PF26275">
    <property type="entry name" value="DUF8074"/>
    <property type="match status" value="1"/>
</dbReference>
<organism evidence="3 4">
    <name type="scientific">Halalkalicoccus paucihalophilus</name>
    <dbReference type="NCBI Taxonomy" id="1008153"/>
    <lineage>
        <taxon>Archaea</taxon>
        <taxon>Methanobacteriati</taxon>
        <taxon>Methanobacteriota</taxon>
        <taxon>Stenosarchaea group</taxon>
        <taxon>Halobacteria</taxon>
        <taxon>Halobacteriales</taxon>
        <taxon>Halococcaceae</taxon>
        <taxon>Halalkalicoccus</taxon>
    </lineage>
</organism>
<keyword evidence="1" id="KW-1133">Transmembrane helix</keyword>
<keyword evidence="1" id="KW-0472">Membrane</keyword>
<accession>A0A151A9V0</accession>
<evidence type="ECO:0000313" key="3">
    <source>
        <dbReference type="EMBL" id="KYH24461.1"/>
    </source>
</evidence>
<sequence>MRRETPLLARIHGENVMDTREAISRANLVRYVYTLGVMVTGVFLSQQSGGFDSSLLWVSLFVVALGWVGYYHVVIVPRFEHLDGHKQDVPDHGG</sequence>
<gene>
    <name evidence="3" type="ORF">HAPAU_34440</name>
</gene>